<dbReference type="PROSITE" id="PS51257">
    <property type="entry name" value="PROKAR_LIPOPROTEIN"/>
    <property type="match status" value="1"/>
</dbReference>
<keyword evidence="3" id="KW-1185">Reference proteome</keyword>
<feature type="chain" id="PRO_5045973503" description="Lipoprotein" evidence="1">
    <location>
        <begin position="23"/>
        <end position="191"/>
    </location>
</feature>
<evidence type="ECO:0000256" key="1">
    <source>
        <dbReference type="SAM" id="SignalP"/>
    </source>
</evidence>
<sequence>MFKRFALLLCGVCMMAALTSCGGGDIGGGVGEFTTVSASAVAKTPRLESDVVKGNSCSTSGSTGGTIETDAIDVDFTSTQLYSSGALNLVISKVTVHYTPVNRATTPDIPDYFLNTSQTVAPGTTATISVPILTDAQKIALLDRTTLPMPLCSSTVFEYYVDIIFEASEPGGNGKVRTIVAKTNLAVADRS</sequence>
<evidence type="ECO:0000313" key="2">
    <source>
        <dbReference type="EMBL" id="QWV96032.1"/>
    </source>
</evidence>
<accession>A0ABX8JEY3</accession>
<proteinExistence type="predicted"/>
<keyword evidence="1" id="KW-0732">Signal</keyword>
<evidence type="ECO:0008006" key="4">
    <source>
        <dbReference type="Google" id="ProtNLM"/>
    </source>
</evidence>
<organism evidence="2 3">
    <name type="scientific">Geomonas diazotrophica</name>
    <dbReference type="NCBI Taxonomy" id="2843197"/>
    <lineage>
        <taxon>Bacteria</taxon>
        <taxon>Pseudomonadati</taxon>
        <taxon>Thermodesulfobacteriota</taxon>
        <taxon>Desulfuromonadia</taxon>
        <taxon>Geobacterales</taxon>
        <taxon>Geobacteraceae</taxon>
        <taxon>Geomonas</taxon>
    </lineage>
</organism>
<name>A0ABX8JEY3_9BACT</name>
<feature type="signal peptide" evidence="1">
    <location>
        <begin position="1"/>
        <end position="22"/>
    </location>
</feature>
<dbReference type="Proteomes" id="UP000683493">
    <property type="component" value="Chromosome"/>
</dbReference>
<reference evidence="2 3" key="1">
    <citation type="submission" date="2021-06" db="EMBL/GenBank/DDBJ databases">
        <title>Gemonas diversity in paddy soil.</title>
        <authorList>
            <person name="Liu G."/>
        </authorList>
    </citation>
    <scope>NUCLEOTIDE SEQUENCE [LARGE SCALE GENOMIC DNA]</scope>
    <source>
        <strain evidence="2 3">RG29</strain>
    </source>
</reference>
<gene>
    <name evidence="2" type="ORF">KP005_11620</name>
</gene>
<protein>
    <recommendedName>
        <fullName evidence="4">Lipoprotein</fullName>
    </recommendedName>
</protein>
<dbReference type="EMBL" id="CP076724">
    <property type="protein sequence ID" value="QWV96032.1"/>
    <property type="molecule type" value="Genomic_DNA"/>
</dbReference>
<evidence type="ECO:0000313" key="3">
    <source>
        <dbReference type="Proteomes" id="UP000683493"/>
    </source>
</evidence>